<keyword evidence="3 4" id="KW-0732">Signal</keyword>
<sequence length="332" mass="37386">MKLAITAILSTSLMSLAVSAWAADYPNMTIRAATANPEGSLHTEAINYFKEIVESESEGNIRVQTFYGGSMGDEQANVRQLRTQEIHLAVLAVGNLTPFASKANIYYLPYLFPDIEDAYTLFEHEEFNAKVADEIAQQSGTRPLSWLIGGYRHLTNSRKPIETIDDLQGLRVRTPPVEVQMETFRAWGVEPLPLAWTETFSGLQQGVIDGQENPHSVNRDQKFWEVQSHVTELSYLLWVGPVLVGEAWFQGLDEATQELVSRAASEAARHVWQWSAEQEQLALEASLQQGMQLSELQDEEVWQERARSIWPMFHEHVGGEALINEALEIMGQ</sequence>
<reference evidence="5 6" key="1">
    <citation type="submission" date="2018-01" db="EMBL/GenBank/DDBJ databases">
        <title>Halomonas endophytica sp. nov., isolated from storage liquid in the stems of Populus euphratica.</title>
        <authorList>
            <person name="Chen C."/>
        </authorList>
    </citation>
    <scope>NUCLEOTIDE SEQUENCE [LARGE SCALE GENOMIC DNA]</scope>
    <source>
        <strain evidence="5 6">DSM 26881</strain>
    </source>
</reference>
<keyword evidence="6" id="KW-1185">Reference proteome</keyword>
<evidence type="ECO:0000256" key="3">
    <source>
        <dbReference type="ARBA" id="ARBA00022729"/>
    </source>
</evidence>
<comment type="similarity">
    <text evidence="1">Belongs to the bacterial solute-binding protein 7 family.</text>
</comment>
<dbReference type="InterPro" id="IPR004682">
    <property type="entry name" value="TRAP_DctP"/>
</dbReference>
<dbReference type="GO" id="GO:0030288">
    <property type="term" value="C:outer membrane-bounded periplasmic space"/>
    <property type="evidence" value="ECO:0007669"/>
    <property type="project" value="InterPro"/>
</dbReference>
<evidence type="ECO:0000256" key="1">
    <source>
        <dbReference type="ARBA" id="ARBA00009023"/>
    </source>
</evidence>
<dbReference type="OrthoDB" id="9771186at2"/>
<comment type="caution">
    <text evidence="5">The sequence shown here is derived from an EMBL/GenBank/DDBJ whole genome shotgun (WGS) entry which is preliminary data.</text>
</comment>
<dbReference type="CDD" id="cd13603">
    <property type="entry name" value="PBP2_TRAP_Siap_TeaA_like"/>
    <property type="match status" value="1"/>
</dbReference>
<name>A0A2N7TJ84_9GAMM</name>
<feature type="signal peptide" evidence="4">
    <location>
        <begin position="1"/>
        <end position="22"/>
    </location>
</feature>
<evidence type="ECO:0000313" key="5">
    <source>
        <dbReference type="EMBL" id="PMR68255.1"/>
    </source>
</evidence>
<dbReference type="InterPro" id="IPR038404">
    <property type="entry name" value="TRAP_DctP_sf"/>
</dbReference>
<evidence type="ECO:0000313" key="6">
    <source>
        <dbReference type="Proteomes" id="UP000235346"/>
    </source>
</evidence>
<gene>
    <name evidence="5" type="ORF">C1H66_15975</name>
</gene>
<accession>A0A2N7TJ84</accession>
<protein>
    <submittedName>
        <fullName evidence="5">C4-dicarboxylate ABC transporter substrate-binding protein</fullName>
    </submittedName>
</protein>
<evidence type="ECO:0000256" key="2">
    <source>
        <dbReference type="ARBA" id="ARBA00022448"/>
    </source>
</evidence>
<organism evidence="5 6">
    <name type="scientific">Halomonas heilongjiangensis</name>
    <dbReference type="NCBI Taxonomy" id="1387883"/>
    <lineage>
        <taxon>Bacteria</taxon>
        <taxon>Pseudomonadati</taxon>
        <taxon>Pseudomonadota</taxon>
        <taxon>Gammaproteobacteria</taxon>
        <taxon>Oceanospirillales</taxon>
        <taxon>Halomonadaceae</taxon>
        <taxon>Halomonas</taxon>
    </lineage>
</organism>
<dbReference type="InterPro" id="IPR018389">
    <property type="entry name" value="DctP_fam"/>
</dbReference>
<dbReference type="RefSeq" id="WP_102628874.1">
    <property type="nucleotide sequence ID" value="NZ_PDOH01000010.1"/>
</dbReference>
<dbReference type="GO" id="GO:0055085">
    <property type="term" value="P:transmembrane transport"/>
    <property type="evidence" value="ECO:0007669"/>
    <property type="project" value="InterPro"/>
</dbReference>
<dbReference type="PANTHER" id="PTHR33376:SF7">
    <property type="entry name" value="C4-DICARBOXYLATE-BINDING PROTEIN DCTB"/>
    <property type="match status" value="1"/>
</dbReference>
<dbReference type="AlphaFoldDB" id="A0A2N7TJ84"/>
<dbReference type="PIRSF" id="PIRSF006470">
    <property type="entry name" value="DctB"/>
    <property type="match status" value="1"/>
</dbReference>
<proteinExistence type="inferred from homology"/>
<dbReference type="PANTHER" id="PTHR33376">
    <property type="match status" value="1"/>
</dbReference>
<evidence type="ECO:0000256" key="4">
    <source>
        <dbReference type="SAM" id="SignalP"/>
    </source>
</evidence>
<dbReference type="NCBIfam" id="NF037995">
    <property type="entry name" value="TRAP_S1"/>
    <property type="match status" value="1"/>
</dbReference>
<keyword evidence="2" id="KW-0813">Transport</keyword>
<dbReference type="Pfam" id="PF03480">
    <property type="entry name" value="DctP"/>
    <property type="match status" value="1"/>
</dbReference>
<dbReference type="EMBL" id="PNRE01000071">
    <property type="protein sequence ID" value="PMR68255.1"/>
    <property type="molecule type" value="Genomic_DNA"/>
</dbReference>
<feature type="chain" id="PRO_5014970378" evidence="4">
    <location>
        <begin position="23"/>
        <end position="332"/>
    </location>
</feature>
<dbReference type="Proteomes" id="UP000235346">
    <property type="component" value="Unassembled WGS sequence"/>
</dbReference>
<dbReference type="Gene3D" id="3.40.190.170">
    <property type="entry name" value="Bacterial extracellular solute-binding protein, family 7"/>
    <property type="match status" value="1"/>
</dbReference>